<dbReference type="AlphaFoldDB" id="A0A9W9FSS5"/>
<gene>
    <name evidence="2" type="ORF">NUU61_003025</name>
</gene>
<reference evidence="2" key="1">
    <citation type="submission" date="2022-11" db="EMBL/GenBank/DDBJ databases">
        <authorList>
            <person name="Petersen C."/>
        </authorList>
    </citation>
    <scope>NUCLEOTIDE SEQUENCE</scope>
    <source>
        <strain evidence="2">IBT 34128</strain>
    </source>
</reference>
<evidence type="ECO:0000313" key="3">
    <source>
        <dbReference type="Proteomes" id="UP001141434"/>
    </source>
</evidence>
<dbReference type="Pfam" id="PF05368">
    <property type="entry name" value="NmrA"/>
    <property type="match status" value="1"/>
</dbReference>
<dbReference type="InterPro" id="IPR036291">
    <property type="entry name" value="NAD(P)-bd_dom_sf"/>
</dbReference>
<evidence type="ECO:0000313" key="2">
    <source>
        <dbReference type="EMBL" id="KAJ5105678.1"/>
    </source>
</evidence>
<dbReference type="Gene3D" id="3.40.50.720">
    <property type="entry name" value="NAD(P)-binding Rossmann-like Domain"/>
    <property type="match status" value="1"/>
</dbReference>
<dbReference type="EMBL" id="JAPMSZ010000004">
    <property type="protein sequence ID" value="KAJ5105678.1"/>
    <property type="molecule type" value="Genomic_DNA"/>
</dbReference>
<proteinExistence type="predicted"/>
<comment type="caution">
    <text evidence="2">The sequence shown here is derived from an EMBL/GenBank/DDBJ whole genome shotgun (WGS) entry which is preliminary data.</text>
</comment>
<dbReference type="RefSeq" id="XP_056514674.1">
    <property type="nucleotide sequence ID" value="XM_056653607.1"/>
</dbReference>
<dbReference type="Proteomes" id="UP001141434">
    <property type="component" value="Unassembled WGS sequence"/>
</dbReference>
<dbReference type="OrthoDB" id="419598at2759"/>
<reference evidence="2" key="2">
    <citation type="journal article" date="2023" name="IMA Fungus">
        <title>Comparative genomic study of the Penicillium genus elucidates a diverse pangenome and 15 lateral gene transfer events.</title>
        <authorList>
            <person name="Petersen C."/>
            <person name="Sorensen T."/>
            <person name="Nielsen M.R."/>
            <person name="Sondergaard T.E."/>
            <person name="Sorensen J.L."/>
            <person name="Fitzpatrick D.A."/>
            <person name="Frisvad J.C."/>
            <person name="Nielsen K.L."/>
        </authorList>
    </citation>
    <scope>NUCLEOTIDE SEQUENCE</scope>
    <source>
        <strain evidence="2">IBT 34128</strain>
    </source>
</reference>
<dbReference type="SUPFAM" id="SSF51735">
    <property type="entry name" value="NAD(P)-binding Rossmann-fold domains"/>
    <property type="match status" value="1"/>
</dbReference>
<accession>A0A9W9FSS5</accession>
<protein>
    <recommendedName>
        <fullName evidence="1">NmrA-like domain-containing protein</fullName>
    </recommendedName>
</protein>
<name>A0A9W9FSS5_9EURO</name>
<organism evidence="2 3">
    <name type="scientific">Penicillium alfredii</name>
    <dbReference type="NCBI Taxonomy" id="1506179"/>
    <lineage>
        <taxon>Eukaryota</taxon>
        <taxon>Fungi</taxon>
        <taxon>Dikarya</taxon>
        <taxon>Ascomycota</taxon>
        <taxon>Pezizomycotina</taxon>
        <taxon>Eurotiomycetes</taxon>
        <taxon>Eurotiomycetidae</taxon>
        <taxon>Eurotiales</taxon>
        <taxon>Aspergillaceae</taxon>
        <taxon>Penicillium</taxon>
    </lineage>
</organism>
<keyword evidence="3" id="KW-1185">Reference proteome</keyword>
<evidence type="ECO:0000259" key="1">
    <source>
        <dbReference type="Pfam" id="PF05368"/>
    </source>
</evidence>
<sequence length="300" mass="32894">MASPRNVIIFGATGRIGSVAALKAYQEGAKVTLAMRDPLKPIPSLGDIVTEKVRADLTKPETVQTAVRQSGATTALIYAIHEMPDGMRRTLVALKEGGIESVILLSSFTVQGDIHAIPPTDIVPYIHAKVEIALDDVFGGRWSAVRPAYFASNALQYKDEIMQGDVRLPNADVEFDWISPEDIGRVVGVLLAHGAQERVVPLVGPNRLSLKDALSVIGRVLGKEIRITLVGKEQAVEDMQQKGLPEPAAKWFVEAVTGQRSFIWDVPDCQVGMDNVQKYTHKTPVMFEQWLEENKEKFAA</sequence>
<feature type="domain" description="NmrA-like" evidence="1">
    <location>
        <begin position="6"/>
        <end position="253"/>
    </location>
</feature>
<dbReference type="InterPro" id="IPR051604">
    <property type="entry name" value="Ergot_Alk_Oxidoreductase"/>
</dbReference>
<dbReference type="PANTHER" id="PTHR43162">
    <property type="match status" value="1"/>
</dbReference>
<dbReference type="PANTHER" id="PTHR43162:SF1">
    <property type="entry name" value="PRESTALK A DIFFERENTIATION PROTEIN A"/>
    <property type="match status" value="1"/>
</dbReference>
<dbReference type="GeneID" id="81392775"/>
<dbReference type="InterPro" id="IPR008030">
    <property type="entry name" value="NmrA-like"/>
</dbReference>